<accession>A0A1F6BTJ2</accession>
<feature type="transmembrane region" description="Helical" evidence="1">
    <location>
        <begin position="83"/>
        <end position="103"/>
    </location>
</feature>
<evidence type="ECO:0000256" key="1">
    <source>
        <dbReference type="SAM" id="Phobius"/>
    </source>
</evidence>
<feature type="domain" description="CAAX prenyl protease 2/Lysostaphin resistance protein A-like" evidence="2">
    <location>
        <begin position="120"/>
        <end position="207"/>
    </location>
</feature>
<sequence length="230" mass="26328">MKIAKSSLSFMLLSVVFVLLSVLSPTLFVDDYAGWRQNWWSAVPIALLALFSMFFLPIFALKRLFKDNPESYGLRFPENPRKSFWLTLAAILVLLPVIVFFGTEEAFQAYYSMGSVSLTQFLVAAVFASLIYYAAEEFLFRGFLFWGLWYKIKYHGFWVSALLFALFHLTKPLPEVFFAFFAGLVFAYLSFKTKSFIPAVVAHFAIALILNLLIFFSLGAPSDTQNIFHF</sequence>
<keyword evidence="1" id="KW-0812">Transmembrane</keyword>
<name>A0A1F6BTJ2_9BACT</name>
<dbReference type="EMBL" id="MFKG01000024">
    <property type="protein sequence ID" value="OGG40148.1"/>
    <property type="molecule type" value="Genomic_DNA"/>
</dbReference>
<organism evidence="3 4">
    <name type="scientific">Candidatus Jorgensenbacteria bacterium GWA1_49_17</name>
    <dbReference type="NCBI Taxonomy" id="1798467"/>
    <lineage>
        <taxon>Bacteria</taxon>
        <taxon>Candidatus Joergenseniibacteriota</taxon>
    </lineage>
</organism>
<proteinExistence type="predicted"/>
<gene>
    <name evidence="3" type="ORF">A2116_01230</name>
</gene>
<feature type="transmembrane region" description="Helical" evidence="1">
    <location>
        <begin position="176"/>
        <end position="191"/>
    </location>
</feature>
<dbReference type="GO" id="GO:0004175">
    <property type="term" value="F:endopeptidase activity"/>
    <property type="evidence" value="ECO:0007669"/>
    <property type="project" value="UniProtKB-ARBA"/>
</dbReference>
<dbReference type="Proteomes" id="UP000179368">
    <property type="component" value="Unassembled WGS sequence"/>
</dbReference>
<evidence type="ECO:0000313" key="3">
    <source>
        <dbReference type="EMBL" id="OGG40148.1"/>
    </source>
</evidence>
<keyword evidence="1" id="KW-1133">Transmembrane helix</keyword>
<comment type="caution">
    <text evidence="3">The sequence shown here is derived from an EMBL/GenBank/DDBJ whole genome shotgun (WGS) entry which is preliminary data.</text>
</comment>
<reference evidence="3 4" key="1">
    <citation type="journal article" date="2016" name="Nat. Commun.">
        <title>Thousands of microbial genomes shed light on interconnected biogeochemical processes in an aquifer system.</title>
        <authorList>
            <person name="Anantharaman K."/>
            <person name="Brown C.T."/>
            <person name="Hug L.A."/>
            <person name="Sharon I."/>
            <person name="Castelle C.J."/>
            <person name="Probst A.J."/>
            <person name="Thomas B.C."/>
            <person name="Singh A."/>
            <person name="Wilkins M.J."/>
            <person name="Karaoz U."/>
            <person name="Brodie E.L."/>
            <person name="Williams K.H."/>
            <person name="Hubbard S.S."/>
            <person name="Banfield J.F."/>
        </authorList>
    </citation>
    <scope>NUCLEOTIDE SEQUENCE [LARGE SCALE GENOMIC DNA]</scope>
</reference>
<evidence type="ECO:0000259" key="2">
    <source>
        <dbReference type="Pfam" id="PF02517"/>
    </source>
</evidence>
<feature type="transmembrane region" description="Helical" evidence="1">
    <location>
        <begin position="39"/>
        <end position="62"/>
    </location>
</feature>
<feature type="transmembrane region" description="Helical" evidence="1">
    <location>
        <begin position="196"/>
        <end position="220"/>
    </location>
</feature>
<evidence type="ECO:0000313" key="4">
    <source>
        <dbReference type="Proteomes" id="UP000179368"/>
    </source>
</evidence>
<feature type="transmembrane region" description="Helical" evidence="1">
    <location>
        <begin position="109"/>
        <end position="133"/>
    </location>
</feature>
<dbReference type="AlphaFoldDB" id="A0A1F6BTJ2"/>
<dbReference type="InterPro" id="IPR003675">
    <property type="entry name" value="Rce1/LyrA-like_dom"/>
</dbReference>
<protein>
    <recommendedName>
        <fullName evidence="2">CAAX prenyl protease 2/Lysostaphin resistance protein A-like domain-containing protein</fullName>
    </recommendedName>
</protein>
<dbReference type="GO" id="GO:0080120">
    <property type="term" value="P:CAAX-box protein maturation"/>
    <property type="evidence" value="ECO:0007669"/>
    <property type="project" value="UniProtKB-ARBA"/>
</dbReference>
<dbReference type="Pfam" id="PF02517">
    <property type="entry name" value="Rce1-like"/>
    <property type="match status" value="1"/>
</dbReference>
<keyword evidence="1" id="KW-0472">Membrane</keyword>